<dbReference type="RefSeq" id="WP_054749968.1">
    <property type="nucleotide sequence ID" value="NZ_AYZK01000002.1"/>
</dbReference>
<protein>
    <submittedName>
        <fullName evidence="2">Transcriptional regulator</fullName>
    </submittedName>
</protein>
<dbReference type="Proteomes" id="UP000051789">
    <property type="component" value="Unassembled WGS sequence"/>
</dbReference>
<dbReference type="CDD" id="cd00093">
    <property type="entry name" value="HTH_XRE"/>
    <property type="match status" value="1"/>
</dbReference>
<dbReference type="STRING" id="1423810.FD19_GL000955"/>
<dbReference type="AlphaFoldDB" id="A0A0R2CGG2"/>
<dbReference type="EMBL" id="AYZK01000002">
    <property type="protein sequence ID" value="KRM87451.1"/>
    <property type="molecule type" value="Genomic_DNA"/>
</dbReference>
<keyword evidence="3" id="KW-1185">Reference proteome</keyword>
<accession>A0A0R2CGG2</accession>
<dbReference type="InterPro" id="IPR010982">
    <property type="entry name" value="Lambda_DNA-bd_dom_sf"/>
</dbReference>
<dbReference type="GO" id="GO:0003677">
    <property type="term" value="F:DNA binding"/>
    <property type="evidence" value="ECO:0007669"/>
    <property type="project" value="InterPro"/>
</dbReference>
<sequence>MGSTTGNNNLQALGKFFHEYRVGRGLTLNEVSGEWSAATLSRFERGELDISTDKVLGLMARLGIDELDFISYYITDWSNLPLDLQELIQLNDVPKLRKREQEYFANQPQTTNVTELVAILFRAGKFWPRARCRLTDEEEQRLADYLNNPGQFGLIEAEFFKAIVGPASHELLVLLAQRAR</sequence>
<organism evidence="2 3">
    <name type="scientific">Lacticaseibacillus thailandensis DSM 22698 = JCM 13996</name>
    <dbReference type="NCBI Taxonomy" id="1423810"/>
    <lineage>
        <taxon>Bacteria</taxon>
        <taxon>Bacillati</taxon>
        <taxon>Bacillota</taxon>
        <taxon>Bacilli</taxon>
        <taxon>Lactobacillales</taxon>
        <taxon>Lactobacillaceae</taxon>
        <taxon>Lacticaseibacillus</taxon>
    </lineage>
</organism>
<evidence type="ECO:0000313" key="2">
    <source>
        <dbReference type="EMBL" id="KRM87451.1"/>
    </source>
</evidence>
<dbReference type="Gene3D" id="1.10.260.40">
    <property type="entry name" value="lambda repressor-like DNA-binding domains"/>
    <property type="match status" value="1"/>
</dbReference>
<gene>
    <name evidence="2" type="ORF">FD19_GL000955</name>
</gene>
<dbReference type="SUPFAM" id="SSF47413">
    <property type="entry name" value="lambda repressor-like DNA-binding domains"/>
    <property type="match status" value="1"/>
</dbReference>
<evidence type="ECO:0000313" key="3">
    <source>
        <dbReference type="Proteomes" id="UP000051789"/>
    </source>
</evidence>
<dbReference type="OrthoDB" id="2327625at2"/>
<dbReference type="PATRIC" id="fig|1423810.4.peg.980"/>
<reference evidence="2 3" key="1">
    <citation type="journal article" date="2015" name="Genome Announc.">
        <title>Expanding the biotechnology potential of lactobacilli through comparative genomics of 213 strains and associated genera.</title>
        <authorList>
            <person name="Sun Z."/>
            <person name="Harris H.M."/>
            <person name="McCann A."/>
            <person name="Guo C."/>
            <person name="Argimon S."/>
            <person name="Zhang W."/>
            <person name="Yang X."/>
            <person name="Jeffery I.B."/>
            <person name="Cooney J.C."/>
            <person name="Kagawa T.F."/>
            <person name="Liu W."/>
            <person name="Song Y."/>
            <person name="Salvetti E."/>
            <person name="Wrobel A."/>
            <person name="Rasinkangas P."/>
            <person name="Parkhill J."/>
            <person name="Rea M.C."/>
            <person name="O'Sullivan O."/>
            <person name="Ritari J."/>
            <person name="Douillard F.P."/>
            <person name="Paul Ross R."/>
            <person name="Yang R."/>
            <person name="Briner A.E."/>
            <person name="Felis G.E."/>
            <person name="de Vos W.M."/>
            <person name="Barrangou R."/>
            <person name="Klaenhammer T.R."/>
            <person name="Caufield P.W."/>
            <person name="Cui Y."/>
            <person name="Zhang H."/>
            <person name="O'Toole P.W."/>
        </authorList>
    </citation>
    <scope>NUCLEOTIDE SEQUENCE [LARGE SCALE GENOMIC DNA]</scope>
    <source>
        <strain evidence="2 3">DSM 22698</strain>
    </source>
</reference>
<proteinExistence type="predicted"/>
<comment type="caution">
    <text evidence="2">The sequence shown here is derived from an EMBL/GenBank/DDBJ whole genome shotgun (WGS) entry which is preliminary data.</text>
</comment>
<feature type="domain" description="HTH cro/C1-type" evidence="1">
    <location>
        <begin position="19"/>
        <end position="69"/>
    </location>
</feature>
<evidence type="ECO:0000259" key="1">
    <source>
        <dbReference type="PROSITE" id="PS50943"/>
    </source>
</evidence>
<name>A0A0R2CGG2_9LACO</name>
<dbReference type="InterPro" id="IPR001387">
    <property type="entry name" value="Cro/C1-type_HTH"/>
</dbReference>
<dbReference type="PROSITE" id="PS50943">
    <property type="entry name" value="HTH_CROC1"/>
    <property type="match status" value="1"/>
</dbReference>